<accession>D7T0Q2</accession>
<dbReference type="HOGENOM" id="CLU_2763020_0_0_1"/>
<protein>
    <submittedName>
        <fullName evidence="2">Uncharacterized protein</fullName>
    </submittedName>
</protein>
<keyword evidence="1" id="KW-0812">Transmembrane</keyword>
<keyword evidence="3" id="KW-1185">Reference proteome</keyword>
<dbReference type="PaxDb" id="29760-VIT_11s0065g00670.t01"/>
<gene>
    <name evidence="2" type="ordered locus">VIT_11s0065g00670</name>
</gene>
<dbReference type="EMBL" id="FN595502">
    <property type="protein sequence ID" value="CBI24081.3"/>
    <property type="molecule type" value="Genomic_DNA"/>
</dbReference>
<name>D7T0Q2_VITVI</name>
<evidence type="ECO:0000256" key="1">
    <source>
        <dbReference type="SAM" id="Phobius"/>
    </source>
</evidence>
<reference evidence="3" key="1">
    <citation type="journal article" date="2007" name="Nature">
        <title>The grapevine genome sequence suggests ancestral hexaploidization in major angiosperm phyla.</title>
        <authorList>
            <consortium name="The French-Italian Public Consortium for Grapevine Genome Characterization."/>
            <person name="Jaillon O."/>
            <person name="Aury J.-M."/>
            <person name="Noel B."/>
            <person name="Policriti A."/>
            <person name="Clepet C."/>
            <person name="Casagrande A."/>
            <person name="Choisne N."/>
            <person name="Aubourg S."/>
            <person name="Vitulo N."/>
            <person name="Jubin C."/>
            <person name="Vezzi A."/>
            <person name="Legeai F."/>
            <person name="Hugueney P."/>
            <person name="Dasilva C."/>
            <person name="Horner D."/>
            <person name="Mica E."/>
            <person name="Jublot D."/>
            <person name="Poulain J."/>
            <person name="Bruyere C."/>
            <person name="Billault A."/>
            <person name="Segurens B."/>
            <person name="Gouyvenoux M."/>
            <person name="Ugarte E."/>
            <person name="Cattonaro F."/>
            <person name="Anthouard V."/>
            <person name="Vico V."/>
            <person name="Del Fabbro C."/>
            <person name="Alaux M."/>
            <person name="Di Gaspero G."/>
            <person name="Dumas V."/>
            <person name="Felice N."/>
            <person name="Paillard S."/>
            <person name="Juman I."/>
            <person name="Moroldo M."/>
            <person name="Scalabrin S."/>
            <person name="Canaguier A."/>
            <person name="Le Clainche I."/>
            <person name="Malacrida G."/>
            <person name="Durand E."/>
            <person name="Pesole G."/>
            <person name="Laucou V."/>
            <person name="Chatelet P."/>
            <person name="Merdinoglu D."/>
            <person name="Delledonne M."/>
            <person name="Pezzotti M."/>
            <person name="Lecharny A."/>
            <person name="Scarpelli C."/>
            <person name="Artiguenave F."/>
            <person name="Pe M.E."/>
            <person name="Valle G."/>
            <person name="Morgante M."/>
            <person name="Caboche M."/>
            <person name="Adam-Blondon A.-F."/>
            <person name="Weissenbach J."/>
            <person name="Quetier F."/>
            <person name="Wincker P."/>
        </authorList>
    </citation>
    <scope>NUCLEOTIDE SEQUENCE [LARGE SCALE GENOMIC DNA]</scope>
    <source>
        <strain evidence="3">cv. Pinot noir / PN40024</strain>
    </source>
</reference>
<dbReference type="AlphaFoldDB" id="D7T0Q2"/>
<evidence type="ECO:0000313" key="3">
    <source>
        <dbReference type="Proteomes" id="UP000009183"/>
    </source>
</evidence>
<keyword evidence="1" id="KW-1133">Transmembrane helix</keyword>
<feature type="transmembrane region" description="Helical" evidence="1">
    <location>
        <begin position="20"/>
        <end position="39"/>
    </location>
</feature>
<organism evidence="2 3">
    <name type="scientific">Vitis vinifera</name>
    <name type="common">Grape</name>
    <dbReference type="NCBI Taxonomy" id="29760"/>
    <lineage>
        <taxon>Eukaryota</taxon>
        <taxon>Viridiplantae</taxon>
        <taxon>Streptophyta</taxon>
        <taxon>Embryophyta</taxon>
        <taxon>Tracheophyta</taxon>
        <taxon>Spermatophyta</taxon>
        <taxon>Magnoliopsida</taxon>
        <taxon>eudicotyledons</taxon>
        <taxon>Gunneridae</taxon>
        <taxon>Pentapetalae</taxon>
        <taxon>rosids</taxon>
        <taxon>Vitales</taxon>
        <taxon>Vitaceae</taxon>
        <taxon>Viteae</taxon>
        <taxon>Vitis</taxon>
    </lineage>
</organism>
<proteinExistence type="predicted"/>
<dbReference type="InParanoid" id="D7T0Q2"/>
<dbReference type="STRING" id="29760.D7T0Q2"/>
<dbReference type="Proteomes" id="UP000009183">
    <property type="component" value="Chromosome 11"/>
</dbReference>
<keyword evidence="1" id="KW-0472">Membrane</keyword>
<evidence type="ECO:0000313" key="2">
    <source>
        <dbReference type="EMBL" id="CBI24081.3"/>
    </source>
</evidence>
<sequence>MFKFLNLGVSVPLLHWVGHITVTSGRITILLLIISWNWLRLTIGKLRSRCMIPITIVVLRKTLSLLKKES</sequence>